<dbReference type="InterPro" id="IPR000905">
    <property type="entry name" value="Gcp-like_dom"/>
</dbReference>
<dbReference type="InterPro" id="IPR043129">
    <property type="entry name" value="ATPase_NBD"/>
</dbReference>
<dbReference type="Proteomes" id="UP000199545">
    <property type="component" value="Unassembled WGS sequence"/>
</dbReference>
<organism evidence="3 4">
    <name type="scientific">Thermoflavimicrobium dichotomicum</name>
    <dbReference type="NCBI Taxonomy" id="46223"/>
    <lineage>
        <taxon>Bacteria</taxon>
        <taxon>Bacillati</taxon>
        <taxon>Bacillota</taxon>
        <taxon>Bacilli</taxon>
        <taxon>Bacillales</taxon>
        <taxon>Thermoactinomycetaceae</taxon>
        <taxon>Thermoflavimicrobium</taxon>
    </lineage>
</organism>
<dbReference type="EMBL" id="FORR01000019">
    <property type="protein sequence ID" value="SFJ73054.1"/>
    <property type="molecule type" value="Genomic_DNA"/>
</dbReference>
<feature type="region of interest" description="Disordered" evidence="1">
    <location>
        <begin position="232"/>
        <end position="254"/>
    </location>
</feature>
<dbReference type="SUPFAM" id="SSF53067">
    <property type="entry name" value="Actin-like ATPase domain"/>
    <property type="match status" value="2"/>
</dbReference>
<dbReference type="GO" id="GO:0005829">
    <property type="term" value="C:cytosol"/>
    <property type="evidence" value="ECO:0007669"/>
    <property type="project" value="TreeGrafter"/>
</dbReference>
<evidence type="ECO:0000313" key="3">
    <source>
        <dbReference type="EMBL" id="SFJ73054.1"/>
    </source>
</evidence>
<dbReference type="OrthoDB" id="9784166at2"/>
<dbReference type="InterPro" id="IPR022496">
    <property type="entry name" value="T6A_TsaB"/>
</dbReference>
<dbReference type="NCBIfam" id="TIGR03725">
    <property type="entry name" value="T6A_YeaZ"/>
    <property type="match status" value="1"/>
</dbReference>
<proteinExistence type="predicted"/>
<evidence type="ECO:0000256" key="1">
    <source>
        <dbReference type="SAM" id="MobiDB-lite"/>
    </source>
</evidence>
<keyword evidence="4" id="KW-1185">Reference proteome</keyword>
<gene>
    <name evidence="3" type="ORF">SAMN05421852_11920</name>
</gene>
<reference evidence="3 4" key="1">
    <citation type="submission" date="2016-10" db="EMBL/GenBank/DDBJ databases">
        <authorList>
            <person name="de Groot N.N."/>
        </authorList>
    </citation>
    <scope>NUCLEOTIDE SEQUENCE [LARGE SCALE GENOMIC DNA]</scope>
    <source>
        <strain evidence="3 4">DSM 44778</strain>
    </source>
</reference>
<dbReference type="RefSeq" id="WP_093231236.1">
    <property type="nucleotide sequence ID" value="NZ_FORR01000019.1"/>
</dbReference>
<accession>A0A1I3TP56</accession>
<evidence type="ECO:0000259" key="2">
    <source>
        <dbReference type="Pfam" id="PF00814"/>
    </source>
</evidence>
<feature type="domain" description="Gcp-like" evidence="2">
    <location>
        <begin position="31"/>
        <end position="228"/>
    </location>
</feature>
<dbReference type="AlphaFoldDB" id="A0A1I3TP56"/>
<dbReference type="Pfam" id="PF00814">
    <property type="entry name" value="TsaD"/>
    <property type="match status" value="1"/>
</dbReference>
<dbReference type="GO" id="GO:0002949">
    <property type="term" value="P:tRNA threonylcarbamoyladenosine modification"/>
    <property type="evidence" value="ECO:0007669"/>
    <property type="project" value="InterPro"/>
</dbReference>
<dbReference type="CDD" id="cd24032">
    <property type="entry name" value="ASKHA_NBD_TsaB"/>
    <property type="match status" value="1"/>
</dbReference>
<evidence type="ECO:0000313" key="4">
    <source>
        <dbReference type="Proteomes" id="UP000199545"/>
    </source>
</evidence>
<sequence length="254" mass="28519">MKILAMDTTTLVMGVAVLEENKVLGEVTTNLLKNHSVRLMPTIDRLLKDLDLKMTDMDVIAVTSGPGSYTGIRIGVTSAKTMAWARKIPLYSESSLTVLAMNGFRFPGLVVPIFDARRQRVYSGVYRTCGNKMEEVMKQQVVSIHEWLEQIAKREEPVLFLGDDVQSFRELIIQHLNERAVFGDPAENIPRPSQLGWLIWQKIIQGEKPESQAFTPNYLQLTQAEANWLQKQGNGESVHESQGRENCISSDGSV</sequence>
<dbReference type="PANTHER" id="PTHR11735:SF11">
    <property type="entry name" value="TRNA THREONYLCARBAMOYLADENOSINE BIOSYNTHESIS PROTEIN TSAB"/>
    <property type="match status" value="1"/>
</dbReference>
<dbReference type="Gene3D" id="3.30.420.40">
    <property type="match status" value="2"/>
</dbReference>
<protein>
    <submittedName>
        <fullName evidence="3">tRNA threonylcarbamoyladenosine biosynthesis protein TsaB</fullName>
    </submittedName>
</protein>
<dbReference type="PANTHER" id="PTHR11735">
    <property type="entry name" value="TRNA N6-ADENOSINE THREONYLCARBAMOYLTRANSFERASE"/>
    <property type="match status" value="1"/>
</dbReference>
<dbReference type="STRING" id="46223.SAMN05421852_11920"/>
<name>A0A1I3TP56_9BACL</name>